<evidence type="ECO:0000256" key="7">
    <source>
        <dbReference type="ARBA" id="ARBA00023229"/>
    </source>
</evidence>
<dbReference type="Gene3D" id="1.10.1740.10">
    <property type="match status" value="1"/>
</dbReference>
<proteinExistence type="inferred from homology"/>
<feature type="domain" description="DXP reductoisomerase C-terminal" evidence="12">
    <location>
        <begin position="259"/>
        <end position="375"/>
    </location>
</feature>
<evidence type="ECO:0000256" key="4">
    <source>
        <dbReference type="ARBA" id="ARBA00022857"/>
    </source>
</evidence>
<evidence type="ECO:0000259" key="12">
    <source>
        <dbReference type="Pfam" id="PF13288"/>
    </source>
</evidence>
<dbReference type="InterPro" id="IPR036291">
    <property type="entry name" value="NAD(P)-bd_dom_sf"/>
</dbReference>
<dbReference type="PANTHER" id="PTHR30525:SF0">
    <property type="entry name" value="1-DEOXY-D-XYLULOSE 5-PHOSPHATE REDUCTOISOMERASE, CHLOROPLASTIC"/>
    <property type="match status" value="1"/>
</dbReference>
<name>A0ABY5V5D6_9BACT</name>
<dbReference type="PIRSF" id="PIRSF006205">
    <property type="entry name" value="Dxp_reductismrs"/>
    <property type="match status" value="1"/>
</dbReference>
<sequence>MKQRLAILGSTGSIGVQTLDIVRENPDRFEARILTANRNWEKLAQQAREFDADTVVIADKSRYAALSEALADTDTKVYAGEEAVAQVAGGGDTEVVVNALVGYAGLAPTVAAIEAGKKLALANKESLVVGGACVMPLARERKAPVIPIDSEHSAIFQCLVGERAPVRRLIVTCSGGAFRDLAAEELANVTVEQALRHPQWDMGAKITIDSSTLVNKGFEVIEAHWLFGTSTERISVLLHPQSIVHSMVEFEDGAIKAQLGTPDMRMPISFALMFPDRANRPGERFNFLNHPQLTFAEVDRAKYPALDIAYDCLRRGGTAACTMNGANEVAVAAFLARKCAWLDIVRAIRHALERASFIASPTLADYAEANAEARALAAEFLKLKGEM</sequence>
<dbReference type="EC" id="1.1.1.267" evidence="9"/>
<gene>
    <name evidence="9" type="primary">dxr</name>
    <name evidence="13" type="ORF">NQ519_13290</name>
</gene>
<dbReference type="HAMAP" id="MF_00183">
    <property type="entry name" value="DXP_reductoisom"/>
    <property type="match status" value="1"/>
</dbReference>
<feature type="binding site" evidence="9">
    <location>
        <position position="123"/>
    </location>
    <ligand>
        <name>NADPH</name>
        <dbReference type="ChEBI" id="CHEBI:57783"/>
    </ligand>
</feature>
<keyword evidence="7 9" id="KW-0414">Isoprene biosynthesis</keyword>
<evidence type="ECO:0000256" key="9">
    <source>
        <dbReference type="HAMAP-Rule" id="MF_00183"/>
    </source>
</evidence>
<comment type="catalytic activity">
    <reaction evidence="8">
        <text>2-C-methyl-D-erythritol 4-phosphate + NADP(+) = 1-deoxy-D-xylulose 5-phosphate + NADPH + H(+)</text>
        <dbReference type="Rhea" id="RHEA:13717"/>
        <dbReference type="ChEBI" id="CHEBI:15378"/>
        <dbReference type="ChEBI" id="CHEBI:57783"/>
        <dbReference type="ChEBI" id="CHEBI:57792"/>
        <dbReference type="ChEBI" id="CHEBI:58262"/>
        <dbReference type="ChEBI" id="CHEBI:58349"/>
        <dbReference type="EC" id="1.1.1.267"/>
    </reaction>
    <physiologicalReaction direction="right-to-left" evidence="8">
        <dbReference type="Rhea" id="RHEA:13719"/>
    </physiologicalReaction>
</comment>
<feature type="binding site" evidence="9">
    <location>
        <position position="12"/>
    </location>
    <ligand>
        <name>NADPH</name>
        <dbReference type="ChEBI" id="CHEBI:57783"/>
    </ligand>
</feature>
<evidence type="ECO:0000256" key="3">
    <source>
        <dbReference type="ARBA" id="ARBA00022723"/>
    </source>
</evidence>
<feature type="binding site" evidence="9">
    <location>
        <position position="215"/>
    </location>
    <ligand>
        <name>1-deoxy-D-xylulose 5-phosphate</name>
        <dbReference type="ChEBI" id="CHEBI:57792"/>
    </ligand>
</feature>
<feature type="binding site" evidence="9">
    <location>
        <position position="150"/>
    </location>
    <ligand>
        <name>1-deoxy-D-xylulose 5-phosphate</name>
        <dbReference type="ChEBI" id="CHEBI:57792"/>
    </ligand>
</feature>
<organism evidence="13 14">
    <name type="scientific">Alistipes senegalensis JC50</name>
    <dbReference type="NCBI Taxonomy" id="1033732"/>
    <lineage>
        <taxon>Bacteria</taxon>
        <taxon>Pseudomonadati</taxon>
        <taxon>Bacteroidota</taxon>
        <taxon>Bacteroidia</taxon>
        <taxon>Bacteroidales</taxon>
        <taxon>Rikenellaceae</taxon>
        <taxon>Alistipes</taxon>
    </lineage>
</organism>
<dbReference type="Pfam" id="PF13288">
    <property type="entry name" value="DXPR_C"/>
    <property type="match status" value="1"/>
</dbReference>
<keyword evidence="14" id="KW-1185">Reference proteome</keyword>
<keyword evidence="4 9" id="KW-0521">NADP</keyword>
<evidence type="ECO:0000313" key="13">
    <source>
        <dbReference type="EMBL" id="UWN64707.1"/>
    </source>
</evidence>
<feature type="binding site" evidence="9">
    <location>
        <position position="151"/>
    </location>
    <ligand>
        <name>1-deoxy-D-xylulose 5-phosphate</name>
        <dbReference type="ChEBI" id="CHEBI:57792"/>
    </ligand>
</feature>
<evidence type="ECO:0000259" key="11">
    <source>
        <dbReference type="Pfam" id="PF08436"/>
    </source>
</evidence>
<dbReference type="InterPro" id="IPR013644">
    <property type="entry name" value="DXP_reductoisomerase_C"/>
</dbReference>
<dbReference type="InterPro" id="IPR013512">
    <property type="entry name" value="DXP_reductoisomerase_N"/>
</dbReference>
<feature type="binding site" evidence="9">
    <location>
        <position position="149"/>
    </location>
    <ligand>
        <name>Mn(2+)</name>
        <dbReference type="ChEBI" id="CHEBI:29035"/>
    </ligand>
</feature>
<comment type="function">
    <text evidence="9">Catalyzes the NADPH-dependent rearrangement and reduction of 1-deoxy-D-xylulose-5-phosphate (DXP) to 2-C-methyl-D-erythritol 4-phosphate (MEP).</text>
</comment>
<comment type="cofactor">
    <cofactor evidence="9">
        <name>Mg(2+)</name>
        <dbReference type="ChEBI" id="CHEBI:18420"/>
    </cofactor>
    <cofactor evidence="9">
        <name>Mn(2+)</name>
        <dbReference type="ChEBI" id="CHEBI:29035"/>
    </cofactor>
</comment>
<dbReference type="Proteomes" id="UP001058267">
    <property type="component" value="Chromosome"/>
</dbReference>
<feature type="binding site" evidence="9">
    <location>
        <position position="151"/>
    </location>
    <ligand>
        <name>Mn(2+)</name>
        <dbReference type="ChEBI" id="CHEBI:29035"/>
    </ligand>
</feature>
<reference evidence="13" key="1">
    <citation type="journal article" date="2022" name="Cell">
        <title>Design, construction, and in vivo augmentation of a complex gut microbiome.</title>
        <authorList>
            <person name="Cheng A.G."/>
            <person name="Ho P.Y."/>
            <person name="Aranda-Diaz A."/>
            <person name="Jain S."/>
            <person name="Yu F.B."/>
            <person name="Meng X."/>
            <person name="Wang M."/>
            <person name="Iakiviak M."/>
            <person name="Nagashima K."/>
            <person name="Zhao A."/>
            <person name="Murugkar P."/>
            <person name="Patil A."/>
            <person name="Atabakhsh K."/>
            <person name="Weakley A."/>
            <person name="Yan J."/>
            <person name="Brumbaugh A.R."/>
            <person name="Higginbottom S."/>
            <person name="Dimas A."/>
            <person name="Shiver A.L."/>
            <person name="Deutschbauer A."/>
            <person name="Neff N."/>
            <person name="Sonnenburg J.L."/>
            <person name="Huang K.C."/>
            <person name="Fischbach M.A."/>
        </authorList>
    </citation>
    <scope>NUCLEOTIDE SEQUENCE</scope>
    <source>
        <strain evidence="13">JC50</strain>
    </source>
</reference>
<keyword evidence="6 9" id="KW-0464">Manganese</keyword>
<comment type="caution">
    <text evidence="9">Lacks conserved residue(s) required for the propagation of feature annotation.</text>
</comment>
<evidence type="ECO:0000256" key="6">
    <source>
        <dbReference type="ARBA" id="ARBA00023211"/>
    </source>
</evidence>
<dbReference type="Gene3D" id="3.40.50.720">
    <property type="entry name" value="NAD(P)-binding Rossmann-like Domain"/>
    <property type="match status" value="1"/>
</dbReference>
<feature type="binding site" evidence="9">
    <location>
        <position position="14"/>
    </location>
    <ligand>
        <name>NADPH</name>
        <dbReference type="ChEBI" id="CHEBI:57783"/>
    </ligand>
</feature>
<comment type="similarity">
    <text evidence="2 9">Belongs to the DXR family.</text>
</comment>
<dbReference type="Pfam" id="PF02670">
    <property type="entry name" value="DXP_reductoisom"/>
    <property type="match status" value="1"/>
</dbReference>
<keyword evidence="5 9" id="KW-0560">Oxidoreductase</keyword>
<accession>A0ABY5V5D6</accession>
<dbReference type="NCBIfam" id="TIGR00243">
    <property type="entry name" value="Dxr"/>
    <property type="match status" value="1"/>
</dbReference>
<keyword evidence="3 9" id="KW-0479">Metal-binding</keyword>
<feature type="binding site" evidence="9">
    <location>
        <position position="11"/>
    </location>
    <ligand>
        <name>NADPH</name>
        <dbReference type="ChEBI" id="CHEBI:57783"/>
    </ligand>
</feature>
<feature type="binding site" evidence="9">
    <location>
        <position position="203"/>
    </location>
    <ligand>
        <name>NADPH</name>
        <dbReference type="ChEBI" id="CHEBI:57783"/>
    </ligand>
</feature>
<dbReference type="GO" id="GO:0030604">
    <property type="term" value="F:1-deoxy-D-xylulose-5-phosphate reductoisomerase activity"/>
    <property type="evidence" value="ECO:0007669"/>
    <property type="project" value="UniProtKB-EC"/>
</dbReference>
<dbReference type="PANTHER" id="PTHR30525">
    <property type="entry name" value="1-DEOXY-D-XYLULOSE 5-PHOSPHATE REDUCTOISOMERASE"/>
    <property type="match status" value="1"/>
</dbReference>
<dbReference type="SUPFAM" id="SSF69055">
    <property type="entry name" value="1-deoxy-D-xylulose-5-phosphate reductoisomerase, C-terminal domain"/>
    <property type="match status" value="1"/>
</dbReference>
<dbReference type="Pfam" id="PF08436">
    <property type="entry name" value="DXP_redisom_C"/>
    <property type="match status" value="1"/>
</dbReference>
<feature type="binding site" evidence="9">
    <location>
        <position position="124"/>
    </location>
    <ligand>
        <name>1-deoxy-D-xylulose 5-phosphate</name>
        <dbReference type="ChEBI" id="CHEBI:57792"/>
    </ligand>
</feature>
<evidence type="ECO:0000256" key="2">
    <source>
        <dbReference type="ARBA" id="ARBA00006825"/>
    </source>
</evidence>
<evidence type="ECO:0000256" key="5">
    <source>
        <dbReference type="ARBA" id="ARBA00023002"/>
    </source>
</evidence>
<dbReference type="EMBL" id="CP102252">
    <property type="protein sequence ID" value="UWN64707.1"/>
    <property type="molecule type" value="Genomic_DNA"/>
</dbReference>
<feature type="binding site" evidence="9">
    <location>
        <position position="39"/>
    </location>
    <ligand>
        <name>NADPH</name>
        <dbReference type="ChEBI" id="CHEBI:57783"/>
    </ligand>
</feature>
<keyword evidence="9" id="KW-0460">Magnesium</keyword>
<dbReference type="NCBIfam" id="NF009114">
    <property type="entry name" value="PRK12464.1"/>
    <property type="match status" value="1"/>
</dbReference>
<feature type="binding site" evidence="9">
    <location>
        <position position="13"/>
    </location>
    <ligand>
        <name>NADPH</name>
        <dbReference type="ChEBI" id="CHEBI:57783"/>
    </ligand>
</feature>
<feature type="binding site" evidence="9">
    <location>
        <position position="197"/>
    </location>
    <ligand>
        <name>1-deoxy-D-xylulose 5-phosphate</name>
        <dbReference type="ChEBI" id="CHEBI:57792"/>
    </ligand>
</feature>
<feature type="binding site" evidence="9">
    <location>
        <position position="38"/>
    </location>
    <ligand>
        <name>NADPH</name>
        <dbReference type="ChEBI" id="CHEBI:57783"/>
    </ligand>
</feature>
<dbReference type="InterPro" id="IPR036169">
    <property type="entry name" value="DXPR_C_sf"/>
</dbReference>
<dbReference type="RefSeq" id="WP_019150669.1">
    <property type="nucleotide sequence ID" value="NZ_CP102252.1"/>
</dbReference>
<dbReference type="InterPro" id="IPR003821">
    <property type="entry name" value="DXP_reductoisomerase"/>
</dbReference>
<feature type="binding site" evidence="9">
    <location>
        <position position="210"/>
    </location>
    <ligand>
        <name>1-deoxy-D-xylulose 5-phosphate</name>
        <dbReference type="ChEBI" id="CHEBI:57792"/>
    </ligand>
</feature>
<dbReference type="InterPro" id="IPR026877">
    <property type="entry name" value="DXPR_C"/>
</dbReference>
<feature type="binding site" evidence="9">
    <location>
        <position position="216"/>
    </location>
    <ligand>
        <name>1-deoxy-D-xylulose 5-phosphate</name>
        <dbReference type="ChEBI" id="CHEBI:57792"/>
    </ligand>
</feature>
<comment type="pathway">
    <text evidence="1 9">Isoprenoid biosynthesis; isopentenyl diphosphate biosynthesis via DXP pathway; isopentenyl diphosphate from 1-deoxy-D-xylulose 5-phosphate: step 1/6.</text>
</comment>
<evidence type="ECO:0000256" key="1">
    <source>
        <dbReference type="ARBA" id="ARBA00005094"/>
    </source>
</evidence>
<protein>
    <recommendedName>
        <fullName evidence="9">1-deoxy-D-xylulose 5-phosphate reductoisomerase</fullName>
        <shortName evidence="9">DXP reductoisomerase</shortName>
        <ecNumber evidence="9">1.1.1.267</ecNumber>
    </recommendedName>
    <alternativeName>
        <fullName evidence="9">1-deoxyxylulose-5-phosphate reductoisomerase</fullName>
    </alternativeName>
    <alternativeName>
        <fullName evidence="9">2-C-methyl-D-erythritol 4-phosphate synthase</fullName>
    </alternativeName>
</protein>
<feature type="binding site" evidence="9">
    <location>
        <position position="125"/>
    </location>
    <ligand>
        <name>NADPH</name>
        <dbReference type="ChEBI" id="CHEBI:57783"/>
    </ligand>
</feature>
<feature type="binding site" evidence="9">
    <location>
        <position position="219"/>
    </location>
    <ligand>
        <name>1-deoxy-D-xylulose 5-phosphate</name>
        <dbReference type="ChEBI" id="CHEBI:57792"/>
    </ligand>
</feature>
<dbReference type="SUPFAM" id="SSF55347">
    <property type="entry name" value="Glyceraldehyde-3-phosphate dehydrogenase-like, C-terminal domain"/>
    <property type="match status" value="1"/>
</dbReference>
<feature type="binding site" evidence="9">
    <location>
        <position position="174"/>
    </location>
    <ligand>
        <name>1-deoxy-D-xylulose 5-phosphate</name>
        <dbReference type="ChEBI" id="CHEBI:57792"/>
    </ligand>
</feature>
<feature type="binding site" evidence="9">
    <location>
        <position position="219"/>
    </location>
    <ligand>
        <name>Mn(2+)</name>
        <dbReference type="ChEBI" id="CHEBI:29035"/>
    </ligand>
</feature>
<feature type="domain" description="1-deoxy-D-xylulose 5-phosphate reductoisomerase C-terminal" evidence="11">
    <location>
        <begin position="145"/>
        <end position="227"/>
    </location>
</feature>
<dbReference type="SUPFAM" id="SSF51735">
    <property type="entry name" value="NAD(P)-binding Rossmann-fold domains"/>
    <property type="match status" value="1"/>
</dbReference>
<evidence type="ECO:0000256" key="8">
    <source>
        <dbReference type="ARBA" id="ARBA00048543"/>
    </source>
</evidence>
<evidence type="ECO:0000313" key="14">
    <source>
        <dbReference type="Proteomes" id="UP001058267"/>
    </source>
</evidence>
<feature type="domain" description="1-deoxy-D-xylulose 5-phosphate reductoisomerase N-terminal" evidence="10">
    <location>
        <begin position="5"/>
        <end position="131"/>
    </location>
</feature>
<evidence type="ECO:0000259" key="10">
    <source>
        <dbReference type="Pfam" id="PF02670"/>
    </source>
</evidence>